<evidence type="ECO:0000313" key="2">
    <source>
        <dbReference type="Proteomes" id="UP000001137"/>
    </source>
</evidence>
<gene>
    <name evidence="1" type="ordered locus">Cmaq_1986</name>
</gene>
<proteinExistence type="predicted"/>
<dbReference type="RefSeq" id="WP_012187021.1">
    <property type="nucleotide sequence ID" value="NC_009954.1"/>
</dbReference>
<reference evidence="1 2" key="1">
    <citation type="submission" date="2007-10" db="EMBL/GenBank/DDBJ databases">
        <title>Complete sequence of Caldivirga maquilingensis IC-167.</title>
        <authorList>
            <consortium name="US DOE Joint Genome Institute"/>
            <person name="Copeland A."/>
            <person name="Lucas S."/>
            <person name="Lapidus A."/>
            <person name="Barry K."/>
            <person name="Glavina del Rio T."/>
            <person name="Dalin E."/>
            <person name="Tice H."/>
            <person name="Pitluck S."/>
            <person name="Saunders E."/>
            <person name="Brettin T."/>
            <person name="Bruce D."/>
            <person name="Detter J.C."/>
            <person name="Han C."/>
            <person name="Schmutz J."/>
            <person name="Larimer F."/>
            <person name="Land M."/>
            <person name="Hauser L."/>
            <person name="Kyrpides N."/>
            <person name="Ivanova N."/>
            <person name="Biddle J.F."/>
            <person name="Zhang Z."/>
            <person name="Fitz-Gibbon S.T."/>
            <person name="Lowe T.M."/>
            <person name="Saltikov C."/>
            <person name="House C.H."/>
            <person name="Richardson P."/>
        </authorList>
    </citation>
    <scope>NUCLEOTIDE SEQUENCE [LARGE SCALE GENOMIC DNA]</scope>
    <source>
        <strain evidence="2">ATCC 700844 / DSM 13496 / JCM 10307 / IC-167</strain>
    </source>
</reference>
<dbReference type="GeneID" id="5708550"/>
<dbReference type="EMBL" id="CP000852">
    <property type="protein sequence ID" value="ABW02802.1"/>
    <property type="molecule type" value="Genomic_DNA"/>
</dbReference>
<evidence type="ECO:0000313" key="1">
    <source>
        <dbReference type="EMBL" id="ABW02802.1"/>
    </source>
</evidence>
<accession>A8MC18</accession>
<sequence length="99" mass="11615">MVNPCRKWEVKLEGAVKANNAVNQLKFKEKLTECVVYTARLMIKESEDEYREIADYGMEVAKKYNIPEIEYYLRIIENEAKATKAREAKTNEPKPEENK</sequence>
<dbReference type="Proteomes" id="UP000001137">
    <property type="component" value="Chromosome"/>
</dbReference>
<dbReference type="eggNOG" id="arCOG05597">
    <property type="taxonomic scope" value="Archaea"/>
</dbReference>
<protein>
    <submittedName>
        <fullName evidence="1">Uncharacterized protein</fullName>
    </submittedName>
</protein>
<name>A8MC18_CALMQ</name>
<organism evidence="1 2">
    <name type="scientific">Caldivirga maquilingensis (strain ATCC 700844 / DSM 13496 / JCM 10307 / IC-167)</name>
    <dbReference type="NCBI Taxonomy" id="397948"/>
    <lineage>
        <taxon>Archaea</taxon>
        <taxon>Thermoproteota</taxon>
        <taxon>Thermoprotei</taxon>
        <taxon>Thermoproteales</taxon>
        <taxon>Thermoproteaceae</taxon>
        <taxon>Caldivirga</taxon>
    </lineage>
</organism>
<keyword evidence="2" id="KW-1185">Reference proteome</keyword>
<dbReference type="KEGG" id="cma:Cmaq_1986"/>
<dbReference type="HOGENOM" id="CLU_2379527_0_0_2"/>
<dbReference type="AlphaFoldDB" id="A8MC18"/>
<dbReference type="OrthoDB" id="27045at2157"/>